<evidence type="ECO:0000256" key="9">
    <source>
        <dbReference type="RuleBase" id="RU004320"/>
    </source>
</evidence>
<dbReference type="InterPro" id="IPR036416">
    <property type="entry name" value="Pept_tRNA_hydro_sf"/>
</dbReference>
<dbReference type="GO" id="GO:0006515">
    <property type="term" value="P:protein quality control for misfolded or incompletely synthesized proteins"/>
    <property type="evidence" value="ECO:0007669"/>
    <property type="project" value="UniProtKB-UniRule"/>
</dbReference>
<evidence type="ECO:0000256" key="4">
    <source>
        <dbReference type="ARBA" id="ARBA00022884"/>
    </source>
</evidence>
<feature type="binding site" evidence="7">
    <location>
        <position position="65"/>
    </location>
    <ligand>
        <name>tRNA</name>
        <dbReference type="ChEBI" id="CHEBI:17843"/>
    </ligand>
</feature>
<evidence type="ECO:0000256" key="8">
    <source>
        <dbReference type="RuleBase" id="RU000673"/>
    </source>
</evidence>
<feature type="binding site" evidence="7">
    <location>
        <position position="14"/>
    </location>
    <ligand>
        <name>tRNA</name>
        <dbReference type="ChEBI" id="CHEBI:17843"/>
    </ligand>
</feature>
<comment type="subcellular location">
    <subcellularLocation>
        <location evidence="7">Cytoplasm</location>
    </subcellularLocation>
</comment>
<comment type="function">
    <text evidence="7">Hydrolyzes ribosome-free peptidyl-tRNAs (with 1 or more amino acids incorporated), which drop off the ribosome during protein synthesis, or as a result of ribosome stalling.</text>
</comment>
<evidence type="ECO:0000256" key="7">
    <source>
        <dbReference type="HAMAP-Rule" id="MF_00083"/>
    </source>
</evidence>
<dbReference type="HAMAP" id="MF_00083">
    <property type="entry name" value="Pept_tRNA_hydro_bact"/>
    <property type="match status" value="1"/>
</dbReference>
<protein>
    <recommendedName>
        <fullName evidence="6 7">Peptidyl-tRNA hydrolase</fullName>
        <shortName evidence="7">Pth</shortName>
        <ecNumber evidence="1 7">3.1.1.29</ecNumber>
    </recommendedName>
</protein>
<dbReference type="GO" id="GO:0072344">
    <property type="term" value="P:rescue of stalled ribosome"/>
    <property type="evidence" value="ECO:0007669"/>
    <property type="project" value="UniProtKB-UniRule"/>
</dbReference>
<gene>
    <name evidence="7" type="primary">pth</name>
    <name evidence="10" type="ORF">C0186_02865</name>
</gene>
<organism evidence="10 11">
    <name type="scientific">Thermodesulfovibrio aggregans</name>
    <dbReference type="NCBI Taxonomy" id="86166"/>
    <lineage>
        <taxon>Bacteria</taxon>
        <taxon>Pseudomonadati</taxon>
        <taxon>Nitrospirota</taxon>
        <taxon>Thermodesulfovibrionia</taxon>
        <taxon>Thermodesulfovibrionales</taxon>
        <taxon>Thermodesulfovibrionaceae</taxon>
        <taxon>Thermodesulfovibrio</taxon>
    </lineage>
</organism>
<accession>A0A2J6WN17</accession>
<feature type="site" description="Discriminates between blocked and unblocked aminoacyl-tRNA" evidence="7">
    <location>
        <position position="9"/>
    </location>
</feature>
<evidence type="ECO:0000313" key="10">
    <source>
        <dbReference type="EMBL" id="PMP71797.1"/>
    </source>
</evidence>
<dbReference type="Proteomes" id="UP000242288">
    <property type="component" value="Unassembled WGS sequence"/>
</dbReference>
<keyword evidence="7" id="KW-0963">Cytoplasm</keyword>
<dbReference type="Pfam" id="PF01195">
    <property type="entry name" value="Pept_tRNA_hydro"/>
    <property type="match status" value="1"/>
</dbReference>
<dbReference type="CDD" id="cd00462">
    <property type="entry name" value="PTH"/>
    <property type="match status" value="1"/>
</dbReference>
<comment type="subunit">
    <text evidence="7">Monomer.</text>
</comment>
<comment type="similarity">
    <text evidence="5 7 9">Belongs to the PTH family.</text>
</comment>
<dbReference type="InterPro" id="IPR001328">
    <property type="entry name" value="Pept_tRNA_hydro"/>
</dbReference>
<comment type="caution">
    <text evidence="10">The sequence shown here is derived from an EMBL/GenBank/DDBJ whole genome shotgun (WGS) entry which is preliminary data.</text>
</comment>
<comment type="function">
    <text evidence="7">Catalyzes the release of premature peptidyl moieties from peptidyl-tRNA molecules trapped in stalled 50S ribosomal subunits, and thus maintains levels of free tRNAs and 50S ribosomes.</text>
</comment>
<dbReference type="PANTHER" id="PTHR17224">
    <property type="entry name" value="PEPTIDYL-TRNA HYDROLASE"/>
    <property type="match status" value="1"/>
</dbReference>
<dbReference type="GO" id="GO:0004045">
    <property type="term" value="F:peptidyl-tRNA hydrolase activity"/>
    <property type="evidence" value="ECO:0007669"/>
    <property type="project" value="UniProtKB-UniRule"/>
</dbReference>
<evidence type="ECO:0000313" key="11">
    <source>
        <dbReference type="Proteomes" id="UP000242288"/>
    </source>
</evidence>
<keyword evidence="4 7" id="KW-0694">RNA-binding</keyword>
<reference evidence="10 11" key="1">
    <citation type="submission" date="2018-01" db="EMBL/GenBank/DDBJ databases">
        <title>Metagenomic assembled genomes from two thermal pools in the Uzon Caldera, Kamchatka, Russia.</title>
        <authorList>
            <person name="Wilkins L."/>
            <person name="Ettinger C."/>
        </authorList>
    </citation>
    <scope>NUCLEOTIDE SEQUENCE [LARGE SCALE GENOMIC DNA]</scope>
    <source>
        <strain evidence="10">ZAV-04</strain>
    </source>
</reference>
<dbReference type="FunFam" id="3.40.50.1470:FF:000001">
    <property type="entry name" value="Peptidyl-tRNA hydrolase"/>
    <property type="match status" value="1"/>
</dbReference>
<dbReference type="SUPFAM" id="SSF53178">
    <property type="entry name" value="Peptidyl-tRNA hydrolase-like"/>
    <property type="match status" value="1"/>
</dbReference>
<dbReference type="GO" id="GO:0000049">
    <property type="term" value="F:tRNA binding"/>
    <property type="evidence" value="ECO:0007669"/>
    <property type="project" value="UniProtKB-UniRule"/>
</dbReference>
<proteinExistence type="inferred from homology"/>
<keyword evidence="2 7" id="KW-0820">tRNA-binding</keyword>
<dbReference type="Gene3D" id="3.40.50.1470">
    <property type="entry name" value="Peptidyl-tRNA hydrolase"/>
    <property type="match status" value="1"/>
</dbReference>
<dbReference type="NCBIfam" id="TIGR00447">
    <property type="entry name" value="pth"/>
    <property type="match status" value="1"/>
</dbReference>
<keyword evidence="3 7" id="KW-0378">Hydrolase</keyword>
<feature type="site" description="Stabilizes the basic form of H active site to accept a proton" evidence="7">
    <location>
        <position position="92"/>
    </location>
</feature>
<evidence type="ECO:0000256" key="2">
    <source>
        <dbReference type="ARBA" id="ARBA00022555"/>
    </source>
</evidence>
<dbReference type="GO" id="GO:0005737">
    <property type="term" value="C:cytoplasm"/>
    <property type="evidence" value="ECO:0007669"/>
    <property type="project" value="UniProtKB-SubCell"/>
</dbReference>
<evidence type="ECO:0000256" key="6">
    <source>
        <dbReference type="ARBA" id="ARBA00050038"/>
    </source>
</evidence>
<sequence>MIIIVGLGNPGRKYANTRHNVGFMIVDELARKLNVKFKEKDDYLIAEAKIQDKDIAIVKPLTYMNLSGRAVKKLVNEKVLQSLPSSLIVAHDDVDLPLGKIKIKRNGSSGGHRGVQSIIENIGTKDFIRVKLGISKDPDQDTSDYVLSPFKKEEKETVKEKVALAADSIIAIITEGVNKAMNIYHQAER</sequence>
<evidence type="ECO:0000256" key="3">
    <source>
        <dbReference type="ARBA" id="ARBA00022801"/>
    </source>
</evidence>
<dbReference type="EMBL" id="PNIO01000022">
    <property type="protein sequence ID" value="PMP71797.1"/>
    <property type="molecule type" value="Genomic_DNA"/>
</dbReference>
<dbReference type="EC" id="3.1.1.29" evidence="1 7"/>
<evidence type="ECO:0000256" key="5">
    <source>
        <dbReference type="ARBA" id="ARBA00038063"/>
    </source>
</evidence>
<dbReference type="AlphaFoldDB" id="A0A2J6WN17"/>
<comment type="caution">
    <text evidence="7">Lacks conserved residue(s) required for the propagation of feature annotation.</text>
</comment>
<comment type="catalytic activity">
    <reaction evidence="7 8">
        <text>an N-acyl-L-alpha-aminoacyl-tRNA + H2O = an N-acyl-L-amino acid + a tRNA + H(+)</text>
        <dbReference type="Rhea" id="RHEA:54448"/>
        <dbReference type="Rhea" id="RHEA-COMP:10123"/>
        <dbReference type="Rhea" id="RHEA-COMP:13883"/>
        <dbReference type="ChEBI" id="CHEBI:15377"/>
        <dbReference type="ChEBI" id="CHEBI:15378"/>
        <dbReference type="ChEBI" id="CHEBI:59874"/>
        <dbReference type="ChEBI" id="CHEBI:78442"/>
        <dbReference type="ChEBI" id="CHEBI:138191"/>
        <dbReference type="EC" id="3.1.1.29"/>
    </reaction>
</comment>
<evidence type="ECO:0000256" key="1">
    <source>
        <dbReference type="ARBA" id="ARBA00013260"/>
    </source>
</evidence>
<dbReference type="PANTHER" id="PTHR17224:SF1">
    <property type="entry name" value="PEPTIDYL-TRNA HYDROLASE"/>
    <property type="match status" value="1"/>
</dbReference>
<feature type="binding site" evidence="7">
    <location>
        <position position="63"/>
    </location>
    <ligand>
        <name>tRNA</name>
        <dbReference type="ChEBI" id="CHEBI:17843"/>
    </ligand>
</feature>
<name>A0A2J6WN17_9BACT</name>
<dbReference type="PROSITE" id="PS01195">
    <property type="entry name" value="PEPT_TRNA_HYDROL_1"/>
    <property type="match status" value="1"/>
</dbReference>
<dbReference type="InterPro" id="IPR018171">
    <property type="entry name" value="Pept_tRNA_hydro_CS"/>
</dbReference>
<feature type="active site" description="Proton acceptor" evidence="7">
    <location>
        <position position="19"/>
    </location>
</feature>